<proteinExistence type="predicted"/>
<protein>
    <submittedName>
        <fullName evidence="3">Uncharacterized protein</fullName>
    </submittedName>
</protein>
<dbReference type="OrthoDB" id="1521695at2"/>
<gene>
    <name evidence="3" type="ORF">CWD77_02125</name>
</gene>
<feature type="compositionally biased region" description="Low complexity" evidence="2">
    <location>
        <begin position="3737"/>
        <end position="3757"/>
    </location>
</feature>
<feature type="coiled-coil region" evidence="1">
    <location>
        <begin position="2815"/>
        <end position="2846"/>
    </location>
</feature>
<comment type="caution">
    <text evidence="3">The sequence shown here is derived from an EMBL/GenBank/DDBJ whole genome shotgun (WGS) entry which is preliminary data.</text>
</comment>
<evidence type="ECO:0000313" key="4">
    <source>
        <dbReference type="Proteomes" id="UP000233398"/>
    </source>
</evidence>
<evidence type="ECO:0000313" key="3">
    <source>
        <dbReference type="EMBL" id="PKD44287.1"/>
    </source>
</evidence>
<keyword evidence="1" id="KW-0175">Coiled coil</keyword>
<dbReference type="Proteomes" id="UP000233398">
    <property type="component" value="Unassembled WGS sequence"/>
</dbReference>
<feature type="region of interest" description="Disordered" evidence="2">
    <location>
        <begin position="2974"/>
        <end position="2994"/>
    </location>
</feature>
<dbReference type="EMBL" id="PISP01000001">
    <property type="protein sequence ID" value="PKD44287.1"/>
    <property type="molecule type" value="Genomic_DNA"/>
</dbReference>
<dbReference type="InterPro" id="IPR013783">
    <property type="entry name" value="Ig-like_fold"/>
</dbReference>
<feature type="region of interest" description="Disordered" evidence="2">
    <location>
        <begin position="3728"/>
        <end position="3763"/>
    </location>
</feature>
<dbReference type="InterPro" id="IPR036116">
    <property type="entry name" value="FN3_sf"/>
</dbReference>
<dbReference type="Gene3D" id="2.60.40.10">
    <property type="entry name" value="Immunoglobulins"/>
    <property type="match status" value="2"/>
</dbReference>
<accession>A0A2N0VJB4</accession>
<dbReference type="SUPFAM" id="SSF49265">
    <property type="entry name" value="Fibronectin type III"/>
    <property type="match status" value="1"/>
</dbReference>
<evidence type="ECO:0000256" key="1">
    <source>
        <dbReference type="SAM" id="Coils"/>
    </source>
</evidence>
<evidence type="ECO:0000256" key="2">
    <source>
        <dbReference type="SAM" id="MobiDB-lite"/>
    </source>
</evidence>
<name>A0A2N0VJB4_9BACT</name>
<reference evidence="3 4" key="1">
    <citation type="submission" date="2017-11" db="EMBL/GenBank/DDBJ databases">
        <title>Rhodohalobacter 15182 sp. nov., isolated from a salt lake.</title>
        <authorList>
            <person name="Han S."/>
        </authorList>
    </citation>
    <scope>NUCLEOTIDE SEQUENCE [LARGE SCALE GENOMIC DNA]</scope>
    <source>
        <strain evidence="3 4">15182</strain>
    </source>
</reference>
<keyword evidence="4" id="KW-1185">Reference proteome</keyword>
<dbReference type="RefSeq" id="WP_101071577.1">
    <property type="nucleotide sequence ID" value="NZ_PISP01000001.1"/>
</dbReference>
<feature type="coiled-coil region" evidence="1">
    <location>
        <begin position="2928"/>
        <end position="2962"/>
    </location>
</feature>
<organism evidence="3 4">
    <name type="scientific">Rhodohalobacter barkolensis</name>
    <dbReference type="NCBI Taxonomy" id="2053187"/>
    <lineage>
        <taxon>Bacteria</taxon>
        <taxon>Pseudomonadati</taxon>
        <taxon>Balneolota</taxon>
        <taxon>Balneolia</taxon>
        <taxon>Balneolales</taxon>
        <taxon>Balneolaceae</taxon>
        <taxon>Rhodohalobacter</taxon>
    </lineage>
</organism>
<sequence>MGITKFLKLFVVLTGMLLLFTQHSYSQSSTQVNIVGIPPVLTSPFADNIETNFKTGQYQVIFNYSSFSSQPVDFVFEFTLRRNNRTIIEFESLPRAFTPGSYVFSNFFEEVDFPFTPKDVLNQLDKELQNQVVQSGSIPEGNYSIEITARPNVQQSGINSMPGNSIFTVRYPPSPILVSVPDGANLLLETPTFSWTPVASSMGGLFEYEFLLVEVFKGQTPLQAINSNREHAFETLTGQTTLPYTLQYLPLEEGATYAWQVTAKDANGQLPIQNDGESEIYTFTYRDKGASDEVIASLDELKEIPLVPGFATVNNFERMRVEETPNSFILSGLATLNLDFVTLGPVSMQAELDRVEIQKSASLQTPILMGGKISARSKGIEELAGPLSDYVEIPVVTWDFASGIGAELNVKTPAGSDMRASGDMSLNRMGLSGQASINGTPLVEFGEGPLSVELTSLTVTYPEAQLRAKTNARFLGEELCETPEFPLLDDNFRIRLDCTIDKDISMVDQSDLLVLNLEDVSGEIIGSLNSDEFDFNLAMRSNIDLKMEDDQYCGGSTFIQYSSEDGFSAGQFTPNCTIPRPELDLGFLKASVNNIELEQLSLSEEGNELDFEVWFDSQLSFPNNPTLALPALEGVRITNSGITFPDALFDGNDIPVNNTFELGDFELQLERFELDPFTFPWFDWDGEGVGPWSFNLDAGLELPVSAELPGCFSSTTLGVENASISSDGDGEFAVMGTINADNVASCSWELGPGFSMDIHNIGGDVVMKRASEGFSVRSDITFDADLNVDEPFACSEQSSFELNDLSVSLDSGLNGNVSIQNPDCPLQIGPYTADINQAEIEFNYNDSDGQQIALSGGASLDLGDGNSADGTFTMDLKTGLFTDINFEIDGPFEWGIPKEDPVLAFTIDEASLSNEGMMINGRQTLDLGETEIGTTFDQLLIDWDTYEILGGRIIFDEAFNLTAGVDLENNALQFEASTDDTTASISPGVMMGLAGTVQIDSSGVRSAGTAAAALNIDGLDIGDLEVEYSDDFAIELNPFRVQSGEVNFNWNEQRVAYANNSGFFPDLSFFSSEFLPDRIPLPNNDVAYLQIRDEDTGELIISTERQDNGTFLIETLEDQELMLTLPLLQRGDEAVPPSVAVQLNDLIINPSNGTYVSGSVYTSVQEGSNLANRPNLPFNIKEIQYSNGENADGDEMHALFLSGSLNLFEQELEGQDITLYADSDGFIRGGVDLPDLNTVIPLEGPGGHVVLSADSLGGGFEWNPQNIAASQFNLDIVGGFEILDFDGNPVVRSQVSLMYDEFGINLKDFSLGEDFDGYDFNFGFFDLKIPSINTLNLSYDPQQGFDYHADLDFNLSFDINGQSIPFPLENVEIRKDLGFVIPSQDIHDGSFPGLSLPSVEFGAFKLEPLALRMDRDTIDVNNFTAGDLLDIMPDLDFEFSMPGFQESIPELANLNMTVQGANFSEGIFNGNILPLEFDEVPLFLPLGSGAGINLSEIGGSLFAEDDGQGFSIQLDGGFVLPDFFSDADESCAMPNVQLDVTRDGYFSGQLSNFEPCGDIDLGGLKLNFGETLLEFSHEDDEQLATIDGGVTVELENTDGDLIEATGSLKYDLINGGIVDGSVQIDSQFPWNFPRNNSIFKFYVNSATLNSNGLVINADGGLNLEDDVSIDATFNNLTLDLSTFELTDGSVEFDSPFALDVGFGPRTWSVKNPATAPEFDNGVRMTIPGNMELSHDGLLVNGEAGSALYFGDEIYDGISVDFINTRFLFSPDPQISEGRADFLHQEDGEDEPERLAWFDSDGFHPDNLAGAVSLPDTLGLPDKDIAYIVLKDDQGQNLVQSENVEDGLKIFTTDPVDLVIESFSGEFGESYSVSVTFDSLIVNSALEVTSGSIIADLTDTPLSLQEDMPLPIGVQKLEYRNQSGEHKLFADVQLDLPGELSQIAMIVEDLLLTKDGFEDVNIALGEYSETYDADVDTVIASSMFADDNFEVAVRGAEFGFGSDRYFRFSGDIRSQLFRNDEDEQVVVHLAAGYENTDWNFSVDTAHLVPQKLPIGMSELILDDVGFEQIEEDFALVIDSRLKLPEILGEETEIGINGLRVGTGGVSLEEVDTEAYSGQKLTLFGQQDILTIASLGIEITDDLHLIADLSGSLEFLERTFDVDDLKIGTDGTFSVGDGGVNLIGDGPKNLLGDNLILTTLEIGMVEDVATLTALADLTLPEPVETNSTVGLSINQLGEIDIQQPDINFSGVSKEIPGFATISLDDAEFELNSLEELDFGFYAMASVEAGGETIEFGQAGNTENWGIRYQYGGSLEWRITNSPSFEFENEMFAFNVDGVSAETEESFVLQMNVGAELKLAGVSGSIAFDGMEIDAGGEFDLGTFSESDLDMGPVSVTIESFEYLPDGGTITLDQESGSSSDENPEIESVDIEVSEYLTFGGSMTLPGFSGNVKEILYYRQGSDIFFSVKDFNAELSDMASITASLEYQTVGSEFELLVAGAAEFTPPEGDTIGLAAMGRMGNIGGEFSFGIFVKADVTVPVFPGALTMTSFGAGFFYNAKSSDFDHVLSLTDHEITSDSPPWEIEGGSYDFAIIAYAGVGLIGEAGTYAIEGSAILLITDSWLVLDLDGQIFDGEATIDVGMYLSVQWNPSFQLDGQATASLDNSIAYASFDLSITILKNQDETIWGVEANIDVEVLSVITLDGTFIAGNDGFYAEISKGHTLDVSIISASVNIDLSLWWVRGEQFGAFVEFDASASILAGTVSGSVSFKGGLIVDSGYLIYAYGKLEAEVLWGAGSATYDLNVSIENGKIDGGRGSNSDYERALRDAQEDAENMNDNITAAIDAAQDLSSVVQDRSRDTEALAQAGEKILGDDFRRKFTYAAMRMVEKSLTGDVPPVYDSIYQAIIDAEDIPEKSDYNLQMLQQELDNTVDILTTSLNEVNAELSQLEAVIIEYQEDAETSLEDILESPVQNLQTTWNGDQPPSFDIEPSQDSENRGALEDYKVEVEAMEQKFEDAITGIQSNITSLENVLFSDELGLNRVAKEFHDVTLQMDKLYANLASLYWDMNRWAINSRNLFLDTDTDLSDAVVGQAESMLDGEGIQFDFEDTELLNPGSSFTSTNFFDLTHIAAVRSALVEMNSVESDGFNSAYNSEKGALEDMVDADQYANFANSFVTRAKEFWYDVPMLGYTQLRDDAVVEAEAIDGMYENALSPLKVSYVQFTNRIDDLYGNKHAIHATYESILRHYITWREDVFVGDDNSQYETLKSENAEQSKVPNIGSISMSYERDGFVNKVMADWNVTHSSGINPENSYYISDNSGSLVFNEEFLSIGSDTDLSRFLFKRSEDEDSRDMTIRVRARGPSGLSITRSETFTRSLNPSVTTFGSSIMTGNWNHIGTDFYGGGLHQPQEGSKPETPTLEVPYPADEYVSYIRIPTPQGMMMEPVDMARYWTNNSNSLEFTASSFDEELDIASFKYMVGTSPGDSTLVGWTQQLGTPVNGSASNEQHYEIYNLNLLEGEEYYITVRAINGGGVESDPAYIGPIKYDETPPTQPGSVGNAFNHPTVVKLGDSGTFNSTVSYGSTTTRQTPPKEDAVISINWSGSSTSSGSGIYGYKIVVSEHDTYQMAENDGEVFFSEGTSSGYTISTDRLDFETEYYFYVLAEDYAGNTSDPIQLGPEMVVDPTSPTAPSIVAKIENGILGVSMPKGSIDRESGLDYYEYTFINENSGQIISGAGGEYDPSSNQQPSPSSKSSRGTDGIDSGIGGFGGSSTTNTFIPLNTSNLTEGVPLRVVFKAVNNQGEKSHTGESGPIIYDSSKPEITVSALDYGDHIEIIVNSAEDPESGITDVDYKIVSGSQTIKDWTTMLNIISPSFSNVSSTKTFQLNGLSADNLEVIFRVRNGNGMEKTKTKTPTEPIQIIYMEPVFMQMSY</sequence>